<keyword evidence="4 6" id="KW-0274">FAD</keyword>
<dbReference type="Pfam" id="PF00441">
    <property type="entry name" value="Acyl-CoA_dh_1"/>
    <property type="match status" value="1"/>
</dbReference>
<dbReference type="InterPro" id="IPR009100">
    <property type="entry name" value="AcylCoA_DH/oxidase_NM_dom_sf"/>
</dbReference>
<dbReference type="SUPFAM" id="SSF47203">
    <property type="entry name" value="Acyl-CoA dehydrogenase C-terminal domain-like"/>
    <property type="match status" value="1"/>
</dbReference>
<evidence type="ECO:0000256" key="3">
    <source>
        <dbReference type="ARBA" id="ARBA00022630"/>
    </source>
</evidence>
<dbReference type="PANTHER" id="PTHR43884:SF12">
    <property type="entry name" value="ISOVALERYL-COA DEHYDROGENASE, MITOCHONDRIAL-RELATED"/>
    <property type="match status" value="1"/>
</dbReference>
<sequence>MAIDFKLSESIDTQRQMTQMVAEQMMRPVSRHFDEHEHDIPWDYINAMWPIMRQNPMFGVVDKPETAVDPNKPKKPKTGNVRMVHLIEALSWGDAGIYLTTPGGALGGAAVAAAGTSEQKSRFLARFADSETPVWGSMAMTEPQAGSDTSAIRTTAVRDGDSWILNGEKIYCTGGRLSLEESQGLVVVWATVDPKLGRAGMKAFVVEAGTPGMEVTKLEHKMGIRASDTAAVVFTDCRIPFDNVLGNPEIPKPEAPAASADAPKGFKGAMKTFDATRPAVAASALGIARAALELLREQLTAAGVAIRDDVPVHEMSAVERDLLELEAQHKAAWLLTLKAAWMMDSGEANTVEASACKVKAGEAATVITQKAVELLGPLGYTRELLAEKWMRDAKINDIFEGTGQINRLIIARRILGFSSRELK</sequence>
<dbReference type="GO" id="GO:0050660">
    <property type="term" value="F:flavin adenine dinucleotide binding"/>
    <property type="evidence" value="ECO:0007669"/>
    <property type="project" value="InterPro"/>
</dbReference>
<evidence type="ECO:0000313" key="11">
    <source>
        <dbReference type="Proteomes" id="UP000050277"/>
    </source>
</evidence>
<feature type="domain" description="Acyl-CoA dehydrogenase/oxidase C-terminal" evidence="7">
    <location>
        <begin position="264"/>
        <end position="415"/>
    </location>
</feature>
<organism evidence="10 11">
    <name type="scientific">Herpetosiphon geysericola</name>
    <dbReference type="NCBI Taxonomy" id="70996"/>
    <lineage>
        <taxon>Bacteria</taxon>
        <taxon>Bacillati</taxon>
        <taxon>Chloroflexota</taxon>
        <taxon>Chloroflexia</taxon>
        <taxon>Herpetosiphonales</taxon>
        <taxon>Herpetosiphonaceae</taxon>
        <taxon>Herpetosiphon</taxon>
    </lineage>
</organism>
<dbReference type="FunFam" id="1.20.140.10:FF:000004">
    <property type="entry name" value="Acyl-CoA dehydrogenase FadE25"/>
    <property type="match status" value="1"/>
</dbReference>
<evidence type="ECO:0000259" key="8">
    <source>
        <dbReference type="Pfam" id="PF02770"/>
    </source>
</evidence>
<gene>
    <name evidence="10" type="ORF">SE18_03005</name>
</gene>
<dbReference type="InterPro" id="IPR036250">
    <property type="entry name" value="AcylCo_DH-like_C"/>
</dbReference>
<keyword evidence="11" id="KW-1185">Reference proteome</keyword>
<dbReference type="EMBL" id="LGKP01000007">
    <property type="protein sequence ID" value="KPL91133.1"/>
    <property type="molecule type" value="Genomic_DNA"/>
</dbReference>
<dbReference type="FunFam" id="2.40.110.10:FF:000002">
    <property type="entry name" value="Acyl-CoA dehydrogenase fadE12"/>
    <property type="match status" value="1"/>
</dbReference>
<dbReference type="Proteomes" id="UP000050277">
    <property type="component" value="Unassembled WGS sequence"/>
</dbReference>
<evidence type="ECO:0000256" key="1">
    <source>
        <dbReference type="ARBA" id="ARBA00001974"/>
    </source>
</evidence>
<evidence type="ECO:0000259" key="9">
    <source>
        <dbReference type="Pfam" id="PF02771"/>
    </source>
</evidence>
<evidence type="ECO:0000256" key="2">
    <source>
        <dbReference type="ARBA" id="ARBA00009347"/>
    </source>
</evidence>
<dbReference type="SUPFAM" id="SSF56645">
    <property type="entry name" value="Acyl-CoA dehydrogenase NM domain-like"/>
    <property type="match status" value="1"/>
</dbReference>
<comment type="similarity">
    <text evidence="2 6">Belongs to the acyl-CoA dehydrogenase family.</text>
</comment>
<comment type="caution">
    <text evidence="10">The sequence shown here is derived from an EMBL/GenBank/DDBJ whole genome shotgun (WGS) entry which is preliminary data.</text>
</comment>
<keyword evidence="5 6" id="KW-0560">Oxidoreductase</keyword>
<keyword evidence="3 6" id="KW-0285">Flavoprotein</keyword>
<dbReference type="Pfam" id="PF02770">
    <property type="entry name" value="Acyl-CoA_dh_M"/>
    <property type="match status" value="1"/>
</dbReference>
<evidence type="ECO:0000259" key="7">
    <source>
        <dbReference type="Pfam" id="PF00441"/>
    </source>
</evidence>
<dbReference type="OrthoDB" id="9778581at2"/>
<dbReference type="InterPro" id="IPR037069">
    <property type="entry name" value="AcylCoA_DH/ox_N_sf"/>
</dbReference>
<dbReference type="STRING" id="70996.SE18_03005"/>
<dbReference type="GO" id="GO:0003995">
    <property type="term" value="F:acyl-CoA dehydrogenase activity"/>
    <property type="evidence" value="ECO:0007669"/>
    <property type="project" value="InterPro"/>
</dbReference>
<feature type="domain" description="Acyl-CoA oxidase/dehydrogenase middle" evidence="8">
    <location>
        <begin position="137"/>
        <end position="237"/>
    </location>
</feature>
<accession>A0A0P6YLY8</accession>
<evidence type="ECO:0000256" key="6">
    <source>
        <dbReference type="RuleBase" id="RU362125"/>
    </source>
</evidence>
<dbReference type="Gene3D" id="1.10.540.10">
    <property type="entry name" value="Acyl-CoA dehydrogenase/oxidase, N-terminal domain"/>
    <property type="match status" value="1"/>
</dbReference>
<dbReference type="AlphaFoldDB" id="A0A0P6YLY8"/>
<name>A0A0P6YLY8_9CHLR</name>
<dbReference type="InterPro" id="IPR046373">
    <property type="entry name" value="Acyl-CoA_Oxase/DH_mid-dom_sf"/>
</dbReference>
<evidence type="ECO:0000313" key="10">
    <source>
        <dbReference type="EMBL" id="KPL91133.1"/>
    </source>
</evidence>
<dbReference type="InterPro" id="IPR006091">
    <property type="entry name" value="Acyl-CoA_Oxase/DH_mid-dom"/>
</dbReference>
<feature type="domain" description="Acyl-CoA dehydrogenase/oxidase N-terminal" evidence="9">
    <location>
        <begin position="14"/>
        <end position="130"/>
    </location>
</feature>
<dbReference type="RefSeq" id="WP_054532940.1">
    <property type="nucleotide sequence ID" value="NZ_LGKP01000007.1"/>
</dbReference>
<dbReference type="InterPro" id="IPR013786">
    <property type="entry name" value="AcylCoA_DH/ox_N"/>
</dbReference>
<dbReference type="PANTHER" id="PTHR43884">
    <property type="entry name" value="ACYL-COA DEHYDROGENASE"/>
    <property type="match status" value="1"/>
</dbReference>
<reference evidence="10 11" key="1">
    <citation type="submission" date="2015-07" db="EMBL/GenBank/DDBJ databases">
        <title>Whole genome sequence of Herpetosiphon geysericola DSM 7119.</title>
        <authorList>
            <person name="Hemp J."/>
            <person name="Ward L.M."/>
            <person name="Pace L.A."/>
            <person name="Fischer W.W."/>
        </authorList>
    </citation>
    <scope>NUCLEOTIDE SEQUENCE [LARGE SCALE GENOMIC DNA]</scope>
    <source>
        <strain evidence="10 11">DSM 7119</strain>
    </source>
</reference>
<protein>
    <submittedName>
        <fullName evidence="10">Acyl-CoA dehydrogenase</fullName>
    </submittedName>
</protein>
<evidence type="ECO:0000256" key="4">
    <source>
        <dbReference type="ARBA" id="ARBA00022827"/>
    </source>
</evidence>
<proteinExistence type="inferred from homology"/>
<dbReference type="PROSITE" id="PS00072">
    <property type="entry name" value="ACYL_COA_DH_1"/>
    <property type="match status" value="1"/>
</dbReference>
<dbReference type="Pfam" id="PF02771">
    <property type="entry name" value="Acyl-CoA_dh_N"/>
    <property type="match status" value="1"/>
</dbReference>
<dbReference type="InterPro" id="IPR009075">
    <property type="entry name" value="AcylCo_DH/oxidase_C"/>
</dbReference>
<dbReference type="Gene3D" id="2.40.110.10">
    <property type="entry name" value="Butyryl-CoA Dehydrogenase, subunit A, domain 2"/>
    <property type="match status" value="1"/>
</dbReference>
<dbReference type="InterPro" id="IPR006089">
    <property type="entry name" value="Acyl-CoA_DH_CS"/>
</dbReference>
<comment type="cofactor">
    <cofactor evidence="1 6">
        <name>FAD</name>
        <dbReference type="ChEBI" id="CHEBI:57692"/>
    </cofactor>
</comment>
<dbReference type="Gene3D" id="1.20.140.10">
    <property type="entry name" value="Butyryl-CoA Dehydrogenase, subunit A, domain 3"/>
    <property type="match status" value="1"/>
</dbReference>
<evidence type="ECO:0000256" key="5">
    <source>
        <dbReference type="ARBA" id="ARBA00023002"/>
    </source>
</evidence>